<keyword evidence="2" id="KW-0378">Hydrolase</keyword>
<evidence type="ECO:0000256" key="3">
    <source>
        <dbReference type="ARBA" id="ARBA00022912"/>
    </source>
</evidence>
<evidence type="ECO:0000256" key="5">
    <source>
        <dbReference type="ARBA" id="ARBA00048336"/>
    </source>
</evidence>
<keyword evidence="3" id="KW-0904">Protein phosphatase</keyword>
<dbReference type="OrthoDB" id="10264738at2759"/>
<dbReference type="InterPro" id="IPR001932">
    <property type="entry name" value="PPM-type_phosphatase-like_dom"/>
</dbReference>
<gene>
    <name evidence="8" type="ORF">BAE44_0009880</name>
</gene>
<dbReference type="EMBL" id="LWDX02028520">
    <property type="protein sequence ID" value="OEL29101.1"/>
    <property type="molecule type" value="Genomic_DNA"/>
</dbReference>
<feature type="domain" description="PPM-type phosphatase" evidence="7">
    <location>
        <begin position="1"/>
        <end position="212"/>
    </location>
</feature>
<dbReference type="GO" id="GO:0004722">
    <property type="term" value="F:protein serine/threonine phosphatase activity"/>
    <property type="evidence" value="ECO:0007669"/>
    <property type="project" value="UniProtKB-EC"/>
</dbReference>
<evidence type="ECO:0000256" key="1">
    <source>
        <dbReference type="ARBA" id="ARBA00013081"/>
    </source>
</evidence>
<dbReference type="PANTHER" id="PTHR13832">
    <property type="entry name" value="PROTEIN PHOSPHATASE 2C"/>
    <property type="match status" value="1"/>
</dbReference>
<evidence type="ECO:0000313" key="9">
    <source>
        <dbReference type="Proteomes" id="UP000095767"/>
    </source>
</evidence>
<evidence type="ECO:0000313" key="8">
    <source>
        <dbReference type="EMBL" id="OEL29101.1"/>
    </source>
</evidence>
<organism evidence="8 9">
    <name type="scientific">Dichanthelium oligosanthes</name>
    <dbReference type="NCBI Taxonomy" id="888268"/>
    <lineage>
        <taxon>Eukaryota</taxon>
        <taxon>Viridiplantae</taxon>
        <taxon>Streptophyta</taxon>
        <taxon>Embryophyta</taxon>
        <taxon>Tracheophyta</taxon>
        <taxon>Spermatophyta</taxon>
        <taxon>Magnoliopsida</taxon>
        <taxon>Liliopsida</taxon>
        <taxon>Poales</taxon>
        <taxon>Poaceae</taxon>
        <taxon>PACMAD clade</taxon>
        <taxon>Panicoideae</taxon>
        <taxon>Panicodae</taxon>
        <taxon>Paniceae</taxon>
        <taxon>Dichantheliinae</taxon>
        <taxon>Dichanthelium</taxon>
    </lineage>
</organism>
<dbReference type="SUPFAM" id="SSF81606">
    <property type="entry name" value="PP2C-like"/>
    <property type="match status" value="1"/>
</dbReference>
<dbReference type="Proteomes" id="UP000095767">
    <property type="component" value="Unassembled WGS sequence"/>
</dbReference>
<comment type="catalytic activity">
    <reaction evidence="5">
        <text>O-phospho-L-threonyl-[protein] + H2O = L-threonyl-[protein] + phosphate</text>
        <dbReference type="Rhea" id="RHEA:47004"/>
        <dbReference type="Rhea" id="RHEA-COMP:11060"/>
        <dbReference type="Rhea" id="RHEA-COMP:11605"/>
        <dbReference type="ChEBI" id="CHEBI:15377"/>
        <dbReference type="ChEBI" id="CHEBI:30013"/>
        <dbReference type="ChEBI" id="CHEBI:43474"/>
        <dbReference type="ChEBI" id="CHEBI:61977"/>
        <dbReference type="EC" id="3.1.3.16"/>
    </reaction>
</comment>
<name>A0A1E5VVE4_9POAL</name>
<dbReference type="SMART" id="SM00332">
    <property type="entry name" value="PP2Cc"/>
    <property type="match status" value="1"/>
</dbReference>
<reference evidence="8 9" key="1">
    <citation type="submission" date="2016-09" db="EMBL/GenBank/DDBJ databases">
        <title>The draft genome of Dichanthelium oligosanthes: A C3 panicoid grass species.</title>
        <authorList>
            <person name="Studer A.J."/>
            <person name="Schnable J.C."/>
            <person name="Brutnell T.P."/>
        </authorList>
    </citation>
    <scope>NUCLEOTIDE SEQUENCE [LARGE SCALE GENOMIC DNA]</scope>
    <source>
        <strain evidence="9">cv. Kellogg 1175</strain>
        <tissue evidence="8">Leaf</tissue>
    </source>
</reference>
<dbReference type="STRING" id="888268.A0A1E5VVE4"/>
<evidence type="ECO:0000256" key="4">
    <source>
        <dbReference type="ARBA" id="ARBA00047761"/>
    </source>
</evidence>
<keyword evidence="9" id="KW-1185">Reference proteome</keyword>
<dbReference type="EC" id="3.1.3.16" evidence="1"/>
<sequence length="277" mass="29820">MACLLNSSPSYIVPLMGPNGCSLLSLIHIPPEQLTKLYCATDGPQRLQPSLPDGYFGNVIFTATPLAEAGKVTSGLTDGAAVIQGALNRMDNDYCHSVLNYLGMQLDYQHCYLEITSSGDLAYKDADHLSAREQALTALPEIRTEHITHDAQFLIIACDGIWDCMTSQQAVNFVRMYLTANSGLAAICEALLSHCLAQPRGRDNMTVMLVQFKTPGASQAHNVLPQLIVQPAGGRVDQALSDASTGEASTSVSNVLRRTNQEEPTSTSSDLDPPTHN</sequence>
<dbReference type="InterPro" id="IPR015655">
    <property type="entry name" value="PP2C"/>
</dbReference>
<proteinExistence type="predicted"/>
<dbReference type="AlphaFoldDB" id="A0A1E5VVE4"/>
<dbReference type="Pfam" id="PF02458">
    <property type="entry name" value="Transferase"/>
    <property type="match status" value="1"/>
</dbReference>
<evidence type="ECO:0000256" key="2">
    <source>
        <dbReference type="ARBA" id="ARBA00022801"/>
    </source>
</evidence>
<evidence type="ECO:0000256" key="6">
    <source>
        <dbReference type="SAM" id="MobiDB-lite"/>
    </source>
</evidence>
<dbReference type="Pfam" id="PF00481">
    <property type="entry name" value="PP2C"/>
    <property type="match status" value="1"/>
</dbReference>
<dbReference type="Gene3D" id="3.60.40.10">
    <property type="entry name" value="PPM-type phosphatase domain"/>
    <property type="match status" value="1"/>
</dbReference>
<accession>A0A1E5VVE4</accession>
<comment type="caution">
    <text evidence="8">The sequence shown here is derived from an EMBL/GenBank/DDBJ whole genome shotgun (WGS) entry which is preliminary data.</text>
</comment>
<feature type="region of interest" description="Disordered" evidence="6">
    <location>
        <begin position="240"/>
        <end position="277"/>
    </location>
</feature>
<evidence type="ECO:0000259" key="7">
    <source>
        <dbReference type="PROSITE" id="PS51746"/>
    </source>
</evidence>
<feature type="compositionally biased region" description="Polar residues" evidence="6">
    <location>
        <begin position="241"/>
        <end position="270"/>
    </location>
</feature>
<dbReference type="PROSITE" id="PS51746">
    <property type="entry name" value="PPM_2"/>
    <property type="match status" value="1"/>
</dbReference>
<comment type="catalytic activity">
    <reaction evidence="4">
        <text>O-phospho-L-seryl-[protein] + H2O = L-seryl-[protein] + phosphate</text>
        <dbReference type="Rhea" id="RHEA:20629"/>
        <dbReference type="Rhea" id="RHEA-COMP:9863"/>
        <dbReference type="Rhea" id="RHEA-COMP:11604"/>
        <dbReference type="ChEBI" id="CHEBI:15377"/>
        <dbReference type="ChEBI" id="CHEBI:29999"/>
        <dbReference type="ChEBI" id="CHEBI:43474"/>
        <dbReference type="ChEBI" id="CHEBI:83421"/>
        <dbReference type="EC" id="3.1.3.16"/>
    </reaction>
</comment>
<protein>
    <recommendedName>
        <fullName evidence="1">protein-serine/threonine phosphatase</fullName>
        <ecNumber evidence="1">3.1.3.16</ecNumber>
    </recommendedName>
</protein>
<dbReference type="PANTHER" id="PTHR13832:SF760">
    <property type="entry name" value="PROTEIN PHOSPHATASE 2C 42-RELATED"/>
    <property type="match status" value="1"/>
</dbReference>
<dbReference type="CDD" id="cd00143">
    <property type="entry name" value="PP2Cc"/>
    <property type="match status" value="1"/>
</dbReference>
<dbReference type="InterPro" id="IPR036457">
    <property type="entry name" value="PPM-type-like_dom_sf"/>
</dbReference>